<protein>
    <recommendedName>
        <fullName evidence="4">Aldehyde dehydrogenase</fullName>
    </recommendedName>
</protein>
<evidence type="ECO:0000256" key="1">
    <source>
        <dbReference type="ARBA" id="ARBA00009986"/>
    </source>
</evidence>
<dbReference type="InterPro" id="IPR015590">
    <property type="entry name" value="Aldehyde_DH_dom"/>
</dbReference>
<dbReference type="PANTHER" id="PTHR43570">
    <property type="entry name" value="ALDEHYDE DEHYDROGENASE"/>
    <property type="match status" value="1"/>
</dbReference>
<dbReference type="GO" id="GO:0050269">
    <property type="term" value="F:coniferyl-aldehyde dehydrogenase [NAD(P)+] activity"/>
    <property type="evidence" value="ECO:0007669"/>
    <property type="project" value="UniProtKB-EC"/>
</dbReference>
<dbReference type="PANTHER" id="PTHR43570:SF20">
    <property type="entry name" value="ALDEHYDE DEHYDROGENASE ALDX-RELATED"/>
    <property type="match status" value="1"/>
</dbReference>
<dbReference type="InterPro" id="IPR016161">
    <property type="entry name" value="Ald_DH/histidinol_DH"/>
</dbReference>
<evidence type="ECO:0000256" key="2">
    <source>
        <dbReference type="ARBA" id="ARBA00023002"/>
    </source>
</evidence>
<feature type="active site" evidence="5">
    <location>
        <position position="225"/>
    </location>
</feature>
<dbReference type="InterPro" id="IPR016162">
    <property type="entry name" value="Ald_DH_N"/>
</dbReference>
<proteinExistence type="inferred from homology"/>
<evidence type="ECO:0000256" key="5">
    <source>
        <dbReference type="PROSITE-ProRule" id="PRU10007"/>
    </source>
</evidence>
<keyword evidence="2 4" id="KW-0560">Oxidoreductase</keyword>
<dbReference type="CDD" id="cd07133">
    <property type="entry name" value="ALDH_CALDH_CalB"/>
    <property type="match status" value="1"/>
</dbReference>
<comment type="caution">
    <text evidence="8">The sequence shown here is derived from an EMBL/GenBank/DDBJ whole genome shotgun (WGS) entry which is preliminary data.</text>
</comment>
<dbReference type="InterPro" id="IPR016163">
    <property type="entry name" value="Ald_DH_C"/>
</dbReference>
<dbReference type="Gene3D" id="3.40.605.10">
    <property type="entry name" value="Aldehyde Dehydrogenase, Chain A, domain 1"/>
    <property type="match status" value="1"/>
</dbReference>
<comment type="similarity">
    <text evidence="1 4 6">Belongs to the aldehyde dehydrogenase family.</text>
</comment>
<feature type="domain" description="Aldehyde dehydrogenase" evidence="7">
    <location>
        <begin position="35"/>
        <end position="449"/>
    </location>
</feature>
<dbReference type="PROSITE" id="PS00687">
    <property type="entry name" value="ALDEHYDE_DEHYDR_GLU"/>
    <property type="match status" value="1"/>
</dbReference>
<reference evidence="9" key="1">
    <citation type="journal article" date="2019" name="Int. J. Syst. Evol. Microbiol.">
        <title>The Global Catalogue of Microorganisms (GCM) 10K type strain sequencing project: providing services to taxonomists for standard genome sequencing and annotation.</title>
        <authorList>
            <consortium name="The Broad Institute Genomics Platform"/>
            <consortium name="The Broad Institute Genome Sequencing Center for Infectious Disease"/>
            <person name="Wu L."/>
            <person name="Ma J."/>
        </authorList>
    </citation>
    <scope>NUCLEOTIDE SEQUENCE [LARGE SCALE GENOMIC DNA]</scope>
    <source>
        <strain evidence="9">CECT 8570</strain>
    </source>
</reference>
<dbReference type="PIRSF" id="PIRSF036492">
    <property type="entry name" value="ALDH"/>
    <property type="match status" value="1"/>
</dbReference>
<dbReference type="SUPFAM" id="SSF53720">
    <property type="entry name" value="ALDH-like"/>
    <property type="match status" value="1"/>
</dbReference>
<dbReference type="InterPro" id="IPR029510">
    <property type="entry name" value="Ald_DH_CS_GLU"/>
</dbReference>
<dbReference type="InterPro" id="IPR012394">
    <property type="entry name" value="Aldehyde_DH_NAD(P)"/>
</dbReference>
<dbReference type="EMBL" id="JBHSCX010000021">
    <property type="protein sequence ID" value="MFC4364154.1"/>
    <property type="molecule type" value="Genomic_DNA"/>
</dbReference>
<dbReference type="Proteomes" id="UP001595840">
    <property type="component" value="Unassembled WGS sequence"/>
</dbReference>
<sequence>MNTAAPAFTDADLSAEQLQGLLTAQRTSYSKRPMPSVGERKANLQRLKSMLIKHQDALMDAMTADFSARSRHEMKLAEILSMTEMVDYLCKRLAKWMKPEKRHLALHMQPGKARVYYQPLGVIGIMVPFNYPLFLALGPLATTLAAGNHAMIKMPEATPATSALLAELIADTFTADHVTVVNGGPAVAALFSALPFDHILFTGAGSIGKHVMRAAAENLTPVTLELGGKSPVIVADDFDIEEAARRLCFSKSMNAGQTCVAPDYIFLPRRKLDAFKAAYKKAFNAFYPTVNNNPDVTAVISDRHNQRLQGWVKEAQEQGALVEPVTDEVVTDGTRRTVTQLVTNVTRDMTLMKEEIFGPVLPLLTYDSLDEVIRYVNEGDRPLALYYFGFDKAQQQRVLDETHSGAVVFNETMFHVAVDDLPFGGIGPSGMGQYHGKEGFLTFSKPKSVLYKPRFNGMKMLYPPYGGLVDKVLGFLIGK</sequence>
<keyword evidence="9" id="KW-1185">Reference proteome</keyword>
<evidence type="ECO:0000256" key="3">
    <source>
        <dbReference type="ARBA" id="ARBA00023027"/>
    </source>
</evidence>
<organism evidence="8 9">
    <name type="scientific">Simiduia curdlanivorans</name>
    <dbReference type="NCBI Taxonomy" id="1492769"/>
    <lineage>
        <taxon>Bacteria</taxon>
        <taxon>Pseudomonadati</taxon>
        <taxon>Pseudomonadota</taxon>
        <taxon>Gammaproteobacteria</taxon>
        <taxon>Cellvibrionales</taxon>
        <taxon>Cellvibrionaceae</taxon>
        <taxon>Simiduia</taxon>
    </lineage>
</organism>
<keyword evidence="3" id="KW-0520">NAD</keyword>
<evidence type="ECO:0000256" key="4">
    <source>
        <dbReference type="PIRNR" id="PIRNR036492"/>
    </source>
</evidence>
<evidence type="ECO:0000256" key="6">
    <source>
        <dbReference type="RuleBase" id="RU003345"/>
    </source>
</evidence>
<dbReference type="Gene3D" id="3.40.309.10">
    <property type="entry name" value="Aldehyde Dehydrogenase, Chain A, domain 2"/>
    <property type="match status" value="1"/>
</dbReference>
<accession>A0ABV8V9H1</accession>
<evidence type="ECO:0000313" key="8">
    <source>
        <dbReference type="EMBL" id="MFC4364154.1"/>
    </source>
</evidence>
<name>A0ABV8V9H1_9GAMM</name>
<evidence type="ECO:0000259" key="7">
    <source>
        <dbReference type="Pfam" id="PF00171"/>
    </source>
</evidence>
<dbReference type="RefSeq" id="WP_290262589.1">
    <property type="nucleotide sequence ID" value="NZ_JAUFQG010000004.1"/>
</dbReference>
<evidence type="ECO:0000313" key="9">
    <source>
        <dbReference type="Proteomes" id="UP001595840"/>
    </source>
</evidence>
<gene>
    <name evidence="8" type="ORF">ACFOX3_17715</name>
</gene>
<dbReference type="Pfam" id="PF00171">
    <property type="entry name" value="Aldedh"/>
    <property type="match status" value="1"/>
</dbReference>